<dbReference type="InterPro" id="IPR019931">
    <property type="entry name" value="LPXTG_anchor"/>
</dbReference>
<keyword evidence="7" id="KW-0472">Membrane</keyword>
<keyword evidence="4" id="KW-0732">Signal</keyword>
<sequence length="87" mass="9669">MSQENSTIEKTNSNSTVNKNTTNSSINKAESKRAHSNKLNSENELPETGQDETRNSTLFGTLIAGLGGLLLLVMRRRKKEEDENKMS</sequence>
<keyword evidence="3" id="KW-0964">Secreted</keyword>
<evidence type="ECO:0000256" key="3">
    <source>
        <dbReference type="ARBA" id="ARBA00022525"/>
    </source>
</evidence>
<feature type="compositionally biased region" description="Low complexity" evidence="6">
    <location>
        <begin position="10"/>
        <end position="28"/>
    </location>
</feature>
<name>A0AAP7LSR5_9STAP</name>
<feature type="transmembrane region" description="Helical" evidence="7">
    <location>
        <begin position="56"/>
        <end position="74"/>
    </location>
</feature>
<reference evidence="10" key="1">
    <citation type="submission" date="2015-11" db="EMBL/GenBank/DDBJ databases">
        <title>Genomic diversity of Staphylococcus saprophyticus strains from urinary tract infections, animal surfaces, and fermented foods.</title>
        <authorList>
            <person name="Wolfe B.E."/>
        </authorList>
    </citation>
    <scope>NUCLEOTIDE SEQUENCE [LARGE SCALE GENOMIC DNA]</scope>
    <source>
        <strain evidence="10">738_7</strain>
    </source>
</reference>
<evidence type="ECO:0000313" key="10">
    <source>
        <dbReference type="Proteomes" id="UP000095464"/>
    </source>
</evidence>
<evidence type="ECO:0000256" key="4">
    <source>
        <dbReference type="ARBA" id="ARBA00022729"/>
    </source>
</evidence>
<evidence type="ECO:0000256" key="1">
    <source>
        <dbReference type="ARBA" id="ARBA00004168"/>
    </source>
</evidence>
<protein>
    <recommendedName>
        <fullName evidence="8">Gram-positive cocci surface proteins LPxTG domain-containing protein</fullName>
    </recommendedName>
</protein>
<dbReference type="AlphaFoldDB" id="A0AAP7LSR5"/>
<proteinExistence type="predicted"/>
<evidence type="ECO:0000256" key="6">
    <source>
        <dbReference type="SAM" id="MobiDB-lite"/>
    </source>
</evidence>
<comment type="caution">
    <text evidence="9">The sequence shown here is derived from an EMBL/GenBank/DDBJ whole genome shotgun (WGS) entry which is preliminary data.</text>
</comment>
<evidence type="ECO:0000256" key="2">
    <source>
        <dbReference type="ARBA" id="ARBA00022512"/>
    </source>
</evidence>
<evidence type="ECO:0000259" key="8">
    <source>
        <dbReference type="PROSITE" id="PS50847"/>
    </source>
</evidence>
<keyword evidence="7" id="KW-0812">Transmembrane</keyword>
<evidence type="ECO:0000256" key="7">
    <source>
        <dbReference type="SAM" id="Phobius"/>
    </source>
</evidence>
<evidence type="ECO:0000313" key="9">
    <source>
        <dbReference type="EMBL" id="OEK51452.1"/>
    </source>
</evidence>
<evidence type="ECO:0000256" key="5">
    <source>
        <dbReference type="ARBA" id="ARBA00023088"/>
    </source>
</evidence>
<keyword evidence="5" id="KW-0572">Peptidoglycan-anchor</keyword>
<dbReference type="PROSITE" id="PS50847">
    <property type="entry name" value="GRAM_POS_ANCHORING"/>
    <property type="match status" value="1"/>
</dbReference>
<accession>A0AAP7LSR5</accession>
<feature type="region of interest" description="Disordered" evidence="6">
    <location>
        <begin position="1"/>
        <end position="56"/>
    </location>
</feature>
<dbReference type="NCBIfam" id="TIGR01167">
    <property type="entry name" value="LPXTG_anchor"/>
    <property type="match status" value="1"/>
</dbReference>
<gene>
    <name evidence="9" type="ORF">ASS94_12900</name>
</gene>
<keyword evidence="2" id="KW-0134">Cell wall</keyword>
<organism evidence="9 10">
    <name type="scientific">Staphylococcus equorum</name>
    <dbReference type="NCBI Taxonomy" id="246432"/>
    <lineage>
        <taxon>Bacteria</taxon>
        <taxon>Bacillati</taxon>
        <taxon>Bacillota</taxon>
        <taxon>Bacilli</taxon>
        <taxon>Bacillales</taxon>
        <taxon>Staphylococcaceae</taxon>
        <taxon>Staphylococcus</taxon>
    </lineage>
</organism>
<comment type="subcellular location">
    <subcellularLocation>
        <location evidence="1">Secreted</location>
        <location evidence="1">Cell wall</location>
        <topology evidence="1">Peptidoglycan-anchor</topology>
    </subcellularLocation>
</comment>
<keyword evidence="7" id="KW-1133">Transmembrane helix</keyword>
<feature type="domain" description="Gram-positive cocci surface proteins LPxTG" evidence="8">
    <location>
        <begin position="45"/>
        <end position="84"/>
    </location>
</feature>
<dbReference type="EMBL" id="LNPX01000055">
    <property type="protein sequence ID" value="OEK51452.1"/>
    <property type="molecule type" value="Genomic_DNA"/>
</dbReference>
<dbReference type="Proteomes" id="UP000095464">
    <property type="component" value="Unassembled WGS sequence"/>
</dbReference>
<dbReference type="Pfam" id="PF00746">
    <property type="entry name" value="Gram_pos_anchor"/>
    <property type="match status" value="1"/>
</dbReference>